<feature type="compositionally biased region" description="Basic and acidic residues" evidence="1">
    <location>
        <begin position="48"/>
        <end position="62"/>
    </location>
</feature>
<evidence type="ECO:0000313" key="3">
    <source>
        <dbReference type="Proteomes" id="UP000320693"/>
    </source>
</evidence>
<proteinExistence type="predicted"/>
<accession>A0ABQ0S345</accession>
<name>A0ABQ0S345_9PSEU</name>
<dbReference type="Proteomes" id="UP000320693">
    <property type="component" value="Unassembled WGS sequence"/>
</dbReference>
<sequence>MTKHFAELKIAAAKIKPTVNEAANASRASINAAIVSSIEPEPPAPVEHSPENTRPNGRDQPKAYRSRHILPVELKPVGRH</sequence>
<comment type="caution">
    <text evidence="2">The sequence shown here is derived from an EMBL/GenBank/DDBJ whole genome shotgun (WGS) entry which is preliminary data.</text>
</comment>
<protein>
    <submittedName>
        <fullName evidence="2">Uncharacterized protein</fullName>
    </submittedName>
</protein>
<gene>
    <name evidence="2" type="ORF">PSA01_43620</name>
</gene>
<reference evidence="2 3" key="1">
    <citation type="submission" date="2019-06" db="EMBL/GenBank/DDBJ databases">
        <title>Whole genome shotgun sequence of Pseudonocardia saturnea NBRC 14499.</title>
        <authorList>
            <person name="Hosoyama A."/>
            <person name="Uohara A."/>
            <person name="Ohji S."/>
            <person name="Ichikawa N."/>
        </authorList>
    </citation>
    <scope>NUCLEOTIDE SEQUENCE [LARGE SCALE GENOMIC DNA]</scope>
    <source>
        <strain evidence="2 3">NBRC 14499</strain>
    </source>
</reference>
<dbReference type="EMBL" id="BJNH01000053">
    <property type="protein sequence ID" value="GEC27333.1"/>
    <property type="molecule type" value="Genomic_DNA"/>
</dbReference>
<evidence type="ECO:0000256" key="1">
    <source>
        <dbReference type="SAM" id="MobiDB-lite"/>
    </source>
</evidence>
<keyword evidence="3" id="KW-1185">Reference proteome</keyword>
<feature type="region of interest" description="Disordered" evidence="1">
    <location>
        <begin position="34"/>
        <end position="80"/>
    </location>
</feature>
<evidence type="ECO:0000313" key="2">
    <source>
        <dbReference type="EMBL" id="GEC27333.1"/>
    </source>
</evidence>
<organism evidence="2 3">
    <name type="scientific">Pseudonocardia saturnea</name>
    <dbReference type="NCBI Taxonomy" id="33909"/>
    <lineage>
        <taxon>Bacteria</taxon>
        <taxon>Bacillati</taxon>
        <taxon>Actinomycetota</taxon>
        <taxon>Actinomycetes</taxon>
        <taxon>Pseudonocardiales</taxon>
        <taxon>Pseudonocardiaceae</taxon>
        <taxon>Pseudonocardia</taxon>
    </lineage>
</organism>